<comment type="caution">
    <text evidence="2">The sequence shown here is derived from an EMBL/GenBank/DDBJ whole genome shotgun (WGS) entry which is preliminary data.</text>
</comment>
<reference evidence="2" key="1">
    <citation type="submission" date="2021-06" db="EMBL/GenBank/DDBJ databases">
        <title>Comparative genomics, transcriptomics and evolutionary studies reveal genomic signatures of adaptation to plant cell wall in hemibiotrophic fungi.</title>
        <authorList>
            <consortium name="DOE Joint Genome Institute"/>
            <person name="Baroncelli R."/>
            <person name="Diaz J.F."/>
            <person name="Benocci T."/>
            <person name="Peng M."/>
            <person name="Battaglia E."/>
            <person name="Haridas S."/>
            <person name="Andreopoulos W."/>
            <person name="Labutti K."/>
            <person name="Pangilinan J."/>
            <person name="Floch G.L."/>
            <person name="Makela M.R."/>
            <person name="Henrissat B."/>
            <person name="Grigoriev I.V."/>
            <person name="Crouch J.A."/>
            <person name="De Vries R.P."/>
            <person name="Sukno S.A."/>
            <person name="Thon M.R."/>
        </authorList>
    </citation>
    <scope>NUCLEOTIDE SEQUENCE</scope>
    <source>
        <strain evidence="2">CBS 125086</strain>
    </source>
</reference>
<protein>
    <recommendedName>
        <fullName evidence="4">Secreted protein</fullName>
    </recommendedName>
</protein>
<evidence type="ECO:0000256" key="1">
    <source>
        <dbReference type="SAM" id="SignalP"/>
    </source>
</evidence>
<organism evidence="2 3">
    <name type="scientific">Colletotrichum navitas</name>
    <dbReference type="NCBI Taxonomy" id="681940"/>
    <lineage>
        <taxon>Eukaryota</taxon>
        <taxon>Fungi</taxon>
        <taxon>Dikarya</taxon>
        <taxon>Ascomycota</taxon>
        <taxon>Pezizomycotina</taxon>
        <taxon>Sordariomycetes</taxon>
        <taxon>Hypocreomycetidae</taxon>
        <taxon>Glomerellales</taxon>
        <taxon>Glomerellaceae</taxon>
        <taxon>Colletotrichum</taxon>
        <taxon>Colletotrichum graminicola species complex</taxon>
    </lineage>
</organism>
<dbReference type="RefSeq" id="XP_060409429.1">
    <property type="nucleotide sequence ID" value="XM_060558902.1"/>
</dbReference>
<keyword evidence="1" id="KW-0732">Signal</keyword>
<name>A0AAD8PQ03_9PEZI</name>
<dbReference type="PROSITE" id="PS51257">
    <property type="entry name" value="PROKAR_LIPOPROTEIN"/>
    <property type="match status" value="1"/>
</dbReference>
<keyword evidence="3" id="KW-1185">Reference proteome</keyword>
<feature type="chain" id="PRO_5042087856" description="Secreted protein" evidence="1">
    <location>
        <begin position="18"/>
        <end position="154"/>
    </location>
</feature>
<sequence>MQVLRILWYLLACTTFACHLSSRHHASLRPRGLYHQCHRNTNSKYSTPYLADPMRIVQGETHPSSLTARIHPLPCHLLACHQPTISATNHAPCNQSPTNTNHMLQYVCRLSASPTMSSTFSPPSNFDRVASTNTTNNSLGDSRACFQVASCPSA</sequence>
<dbReference type="GeneID" id="85443142"/>
<gene>
    <name evidence="2" type="ORF">LY79DRAFT_567532</name>
</gene>
<accession>A0AAD8PQ03</accession>
<evidence type="ECO:0008006" key="4">
    <source>
        <dbReference type="Google" id="ProtNLM"/>
    </source>
</evidence>
<feature type="non-terminal residue" evidence="2">
    <location>
        <position position="154"/>
    </location>
</feature>
<dbReference type="EMBL" id="JAHLJV010000084">
    <property type="protein sequence ID" value="KAK1573858.1"/>
    <property type="molecule type" value="Genomic_DNA"/>
</dbReference>
<dbReference type="AlphaFoldDB" id="A0AAD8PQ03"/>
<feature type="signal peptide" evidence="1">
    <location>
        <begin position="1"/>
        <end position="17"/>
    </location>
</feature>
<dbReference type="Proteomes" id="UP001230504">
    <property type="component" value="Unassembled WGS sequence"/>
</dbReference>
<evidence type="ECO:0000313" key="2">
    <source>
        <dbReference type="EMBL" id="KAK1573858.1"/>
    </source>
</evidence>
<evidence type="ECO:0000313" key="3">
    <source>
        <dbReference type="Proteomes" id="UP001230504"/>
    </source>
</evidence>
<proteinExistence type="predicted"/>